<dbReference type="InterPro" id="IPR012464">
    <property type="entry name" value="DUF1676"/>
</dbReference>
<dbReference type="EMBL" id="OU963865">
    <property type="protein sequence ID" value="CAH0388360.1"/>
    <property type="molecule type" value="Genomic_DNA"/>
</dbReference>
<reference evidence="3" key="1">
    <citation type="submission" date="2021-12" db="EMBL/GenBank/DDBJ databases">
        <authorList>
            <person name="King R."/>
        </authorList>
    </citation>
    <scope>NUCLEOTIDE SEQUENCE</scope>
</reference>
<evidence type="ECO:0000313" key="3">
    <source>
        <dbReference type="EMBL" id="CAH0388360.1"/>
    </source>
</evidence>
<accession>A0A9P0F3N6</accession>
<dbReference type="Proteomes" id="UP001152759">
    <property type="component" value="Chromosome 4"/>
</dbReference>
<organism evidence="3 4">
    <name type="scientific">Bemisia tabaci</name>
    <name type="common">Sweetpotato whitefly</name>
    <name type="synonym">Aleurodes tabaci</name>
    <dbReference type="NCBI Taxonomy" id="7038"/>
    <lineage>
        <taxon>Eukaryota</taxon>
        <taxon>Metazoa</taxon>
        <taxon>Ecdysozoa</taxon>
        <taxon>Arthropoda</taxon>
        <taxon>Hexapoda</taxon>
        <taxon>Insecta</taxon>
        <taxon>Pterygota</taxon>
        <taxon>Neoptera</taxon>
        <taxon>Paraneoptera</taxon>
        <taxon>Hemiptera</taxon>
        <taxon>Sternorrhyncha</taxon>
        <taxon>Aleyrodoidea</taxon>
        <taxon>Aleyrodidae</taxon>
        <taxon>Aleyrodinae</taxon>
        <taxon>Bemisia</taxon>
    </lineage>
</organism>
<feature type="transmembrane region" description="Helical" evidence="2">
    <location>
        <begin position="138"/>
        <end position="157"/>
    </location>
</feature>
<proteinExistence type="predicted"/>
<feature type="transmembrane region" description="Helical" evidence="2">
    <location>
        <begin position="106"/>
        <end position="132"/>
    </location>
</feature>
<evidence type="ECO:0000256" key="2">
    <source>
        <dbReference type="SAM" id="Phobius"/>
    </source>
</evidence>
<keyword evidence="4" id="KW-1185">Reference proteome</keyword>
<feature type="compositionally biased region" description="Polar residues" evidence="1">
    <location>
        <begin position="30"/>
        <end position="44"/>
    </location>
</feature>
<sequence>MWNFGVLLVGISVVVVSAGMDILPSSSIVTSSPNIRPSNETATPVSKDVNERQIEDTSATDFVDEMLNLFVQFVSNDKDASSSGQEESKLVNNASEGRGVGRLKKFLLPFLLGVSMKTKAVIIAAIGFLMVLTKITFIKSKIALVIGVGLLLYHLYVKKHAIHHIKHALHHPVPYDVSPAWSAPLAAWAIPDWGAAAALPAAGHLAAAPYVPHILRKTSHEQPTRFRR</sequence>
<gene>
    <name evidence="3" type="ORF">BEMITA_LOCUS7277</name>
</gene>
<dbReference type="AlphaFoldDB" id="A0A9P0F3N6"/>
<keyword evidence="2" id="KW-1133">Transmembrane helix</keyword>
<dbReference type="KEGG" id="btab:109030043"/>
<evidence type="ECO:0000256" key="1">
    <source>
        <dbReference type="SAM" id="MobiDB-lite"/>
    </source>
</evidence>
<evidence type="ECO:0000313" key="4">
    <source>
        <dbReference type="Proteomes" id="UP001152759"/>
    </source>
</evidence>
<dbReference type="Pfam" id="PF07898">
    <property type="entry name" value="DUF1676"/>
    <property type="match status" value="1"/>
</dbReference>
<feature type="transmembrane region" description="Helical" evidence="2">
    <location>
        <begin position="6"/>
        <end position="23"/>
    </location>
</feature>
<protein>
    <submittedName>
        <fullName evidence="3">Uncharacterized protein</fullName>
    </submittedName>
</protein>
<keyword evidence="2" id="KW-0812">Transmembrane</keyword>
<name>A0A9P0F3N6_BEMTA</name>
<feature type="region of interest" description="Disordered" evidence="1">
    <location>
        <begin position="30"/>
        <end position="50"/>
    </location>
</feature>
<keyword evidence="2" id="KW-0472">Membrane</keyword>